<sequence>MSIYRTRRGSGNNHETLDFVETAQYEHRSASILTAGQPLPRGWRQFEHPNGDIYYHHHQLRAITVLNIRDATVFRKVMDAYNNHLQSLDDDISMRRMPSDLEFVIVESHDIPSVIWAKMYSRARGEGYTWLEEDGLVVMSPEEFWTYVAEFPSHHRELPSGAEHQFVQALTEARSNVVRGVTYPFNERQLDMMHSRYQRLVEARAQGRNTTPSLGWLIGATMPISPTLRRRVAPPEDQEMHNDTDDGTEDEMDFIMG</sequence>
<dbReference type="InterPro" id="IPR001202">
    <property type="entry name" value="WW_dom"/>
</dbReference>
<organism evidence="3 4">
    <name type="scientific">Psilocybe cf. subviscida</name>
    <dbReference type="NCBI Taxonomy" id="2480587"/>
    <lineage>
        <taxon>Eukaryota</taxon>
        <taxon>Fungi</taxon>
        <taxon>Dikarya</taxon>
        <taxon>Basidiomycota</taxon>
        <taxon>Agaricomycotina</taxon>
        <taxon>Agaricomycetes</taxon>
        <taxon>Agaricomycetidae</taxon>
        <taxon>Agaricales</taxon>
        <taxon>Agaricineae</taxon>
        <taxon>Strophariaceae</taxon>
        <taxon>Psilocybe</taxon>
    </lineage>
</organism>
<evidence type="ECO:0000259" key="2">
    <source>
        <dbReference type="PROSITE" id="PS50020"/>
    </source>
</evidence>
<accession>A0A8H5BCY8</accession>
<comment type="caution">
    <text evidence="3">The sequence shown here is derived from an EMBL/GenBank/DDBJ whole genome shotgun (WGS) entry which is preliminary data.</text>
</comment>
<dbReference type="Proteomes" id="UP000567179">
    <property type="component" value="Unassembled WGS sequence"/>
</dbReference>
<evidence type="ECO:0000313" key="3">
    <source>
        <dbReference type="EMBL" id="KAF5321065.1"/>
    </source>
</evidence>
<proteinExistence type="predicted"/>
<feature type="domain" description="WW" evidence="2">
    <location>
        <begin position="37"/>
        <end position="61"/>
    </location>
</feature>
<evidence type="ECO:0000313" key="4">
    <source>
        <dbReference type="Proteomes" id="UP000567179"/>
    </source>
</evidence>
<dbReference type="OrthoDB" id="3166422at2759"/>
<dbReference type="PROSITE" id="PS50020">
    <property type="entry name" value="WW_DOMAIN_2"/>
    <property type="match status" value="1"/>
</dbReference>
<dbReference type="AlphaFoldDB" id="A0A8H5BCY8"/>
<keyword evidence="4" id="KW-1185">Reference proteome</keyword>
<gene>
    <name evidence="3" type="ORF">D9619_000133</name>
</gene>
<evidence type="ECO:0000256" key="1">
    <source>
        <dbReference type="SAM" id="MobiDB-lite"/>
    </source>
</evidence>
<protein>
    <recommendedName>
        <fullName evidence="2">WW domain-containing protein</fullName>
    </recommendedName>
</protein>
<feature type="region of interest" description="Disordered" evidence="1">
    <location>
        <begin position="231"/>
        <end position="257"/>
    </location>
</feature>
<name>A0A8H5BCY8_9AGAR</name>
<reference evidence="3 4" key="1">
    <citation type="journal article" date="2020" name="ISME J.">
        <title>Uncovering the hidden diversity of litter-decomposition mechanisms in mushroom-forming fungi.</title>
        <authorList>
            <person name="Floudas D."/>
            <person name="Bentzer J."/>
            <person name="Ahren D."/>
            <person name="Johansson T."/>
            <person name="Persson P."/>
            <person name="Tunlid A."/>
        </authorList>
    </citation>
    <scope>NUCLEOTIDE SEQUENCE [LARGE SCALE GENOMIC DNA]</scope>
    <source>
        <strain evidence="3 4">CBS 101986</strain>
    </source>
</reference>
<feature type="compositionally biased region" description="Acidic residues" evidence="1">
    <location>
        <begin position="245"/>
        <end position="257"/>
    </location>
</feature>
<dbReference type="SUPFAM" id="SSF51045">
    <property type="entry name" value="WW domain"/>
    <property type="match status" value="1"/>
</dbReference>
<dbReference type="EMBL" id="JAACJJ010000028">
    <property type="protein sequence ID" value="KAF5321065.1"/>
    <property type="molecule type" value="Genomic_DNA"/>
</dbReference>
<dbReference type="InterPro" id="IPR036020">
    <property type="entry name" value="WW_dom_sf"/>
</dbReference>
<dbReference type="Gene3D" id="2.20.70.10">
    <property type="match status" value="1"/>
</dbReference>